<keyword evidence="7" id="KW-0297">G-protein coupled receptor</keyword>
<keyword evidence="9" id="KW-0807">Transducer</keyword>
<evidence type="ECO:0000256" key="5">
    <source>
        <dbReference type="ARBA" id="ARBA00022737"/>
    </source>
</evidence>
<keyword evidence="4 10" id="KW-0732">Signal</keyword>
<evidence type="ECO:0000256" key="1">
    <source>
        <dbReference type="ARBA" id="ARBA00004127"/>
    </source>
</evidence>
<evidence type="ECO:0000256" key="7">
    <source>
        <dbReference type="ARBA" id="ARBA00023040"/>
    </source>
</evidence>
<name>A0AAN7PPG1_9COLE</name>
<sequence>MFGCYIIFVLCLSISTISVQSPLNVDQNEIKKTAGNQKTVLLPFMQLAHELRSGPITILDPKTIFIEDLHYDGKGPKAHFWVGNGSWPFDNGTIVPDENGSMEILKAYNGQNVTIKLPSDLTTDRVDYLAVWCIEHKHNFGHTYFRKKTPGGSFGVQLEPFKQLAHGLRSGPIVAVGKKTLFVPNLHYDGEGLDAHFWVGKGPEPSPFGILVFNEKGSLLPLPKYTGQSIYISLPHNVTTDSLDYFGVWSMIHKHNFGHTVIPKNAKIPPINGNPRYTADDKEIVRVKKCCPVDQILEKTGCGPSAHKFNLTINVRERVDSYALKNLEFVPFVQPINCRHKTHPLDPKEFILLTSGSLAILNPDQVYPMDEYCFETVNLNENNKDRYRHWCFCF</sequence>
<keyword evidence="6" id="KW-0472">Membrane</keyword>
<dbReference type="PROSITE" id="PS51549">
    <property type="entry name" value="DM13"/>
    <property type="match status" value="2"/>
</dbReference>
<proteinExistence type="inferred from homology"/>
<dbReference type="EMBL" id="JARPUR010000007">
    <property type="protein sequence ID" value="KAK4872482.1"/>
    <property type="molecule type" value="Genomic_DNA"/>
</dbReference>
<feature type="chain" id="PRO_5042962845" description="DM13 domain-containing protein" evidence="10">
    <location>
        <begin position="20"/>
        <end position="394"/>
    </location>
</feature>
<evidence type="ECO:0000256" key="3">
    <source>
        <dbReference type="ARBA" id="ARBA00022692"/>
    </source>
</evidence>
<keyword evidence="5" id="KW-0677">Repeat</keyword>
<evidence type="ECO:0000256" key="2">
    <source>
        <dbReference type="ARBA" id="ARBA00008979"/>
    </source>
</evidence>
<evidence type="ECO:0000313" key="13">
    <source>
        <dbReference type="Proteomes" id="UP001353858"/>
    </source>
</evidence>
<comment type="similarity">
    <text evidence="2">Belongs to the G-protein coupled receptor 2 family. Mth subfamily.</text>
</comment>
<evidence type="ECO:0000256" key="6">
    <source>
        <dbReference type="ARBA" id="ARBA00022989"/>
    </source>
</evidence>
<reference evidence="13" key="1">
    <citation type="submission" date="2023-01" db="EMBL/GenBank/DDBJ databases">
        <title>Key to firefly adult light organ development and bioluminescence: homeobox transcription factors regulate luciferase expression and transportation to peroxisome.</title>
        <authorList>
            <person name="Fu X."/>
        </authorList>
    </citation>
    <scope>NUCLEOTIDE SEQUENCE [LARGE SCALE GENOMIC DNA]</scope>
</reference>
<dbReference type="InterPro" id="IPR052126">
    <property type="entry name" value="Spindle_Org/Thrombomodulin"/>
</dbReference>
<feature type="domain" description="DM13" evidence="11">
    <location>
        <begin position="152"/>
        <end position="263"/>
    </location>
</feature>
<accession>A0AAN7PPG1</accession>
<organism evidence="12 13">
    <name type="scientific">Aquatica leii</name>
    <dbReference type="NCBI Taxonomy" id="1421715"/>
    <lineage>
        <taxon>Eukaryota</taxon>
        <taxon>Metazoa</taxon>
        <taxon>Ecdysozoa</taxon>
        <taxon>Arthropoda</taxon>
        <taxon>Hexapoda</taxon>
        <taxon>Insecta</taxon>
        <taxon>Pterygota</taxon>
        <taxon>Neoptera</taxon>
        <taxon>Endopterygota</taxon>
        <taxon>Coleoptera</taxon>
        <taxon>Polyphaga</taxon>
        <taxon>Elateriformia</taxon>
        <taxon>Elateroidea</taxon>
        <taxon>Lampyridae</taxon>
        <taxon>Luciolinae</taxon>
        <taxon>Aquatica</taxon>
    </lineage>
</organism>
<dbReference type="Proteomes" id="UP001353858">
    <property type="component" value="Unassembled WGS sequence"/>
</dbReference>
<dbReference type="PANTHER" id="PTHR24036">
    <property type="entry name" value="SKELETOR-RELATED"/>
    <property type="match status" value="1"/>
</dbReference>
<keyword evidence="3" id="KW-0812">Transmembrane</keyword>
<evidence type="ECO:0000256" key="8">
    <source>
        <dbReference type="ARBA" id="ARBA00023170"/>
    </source>
</evidence>
<dbReference type="GO" id="GO:0012505">
    <property type="term" value="C:endomembrane system"/>
    <property type="evidence" value="ECO:0007669"/>
    <property type="project" value="UniProtKB-SubCell"/>
</dbReference>
<keyword evidence="13" id="KW-1185">Reference proteome</keyword>
<dbReference type="SUPFAM" id="SSF63877">
    <property type="entry name" value="Methuselah ectodomain"/>
    <property type="match status" value="1"/>
</dbReference>
<keyword evidence="6" id="KW-1133">Transmembrane helix</keyword>
<dbReference type="Pfam" id="PF10517">
    <property type="entry name" value="DM13"/>
    <property type="match status" value="2"/>
</dbReference>
<evidence type="ECO:0000256" key="10">
    <source>
        <dbReference type="SAM" id="SignalP"/>
    </source>
</evidence>
<comment type="caution">
    <text evidence="12">The sequence shown here is derived from an EMBL/GenBank/DDBJ whole genome shotgun (WGS) entry which is preliminary data.</text>
</comment>
<evidence type="ECO:0000259" key="11">
    <source>
        <dbReference type="PROSITE" id="PS51549"/>
    </source>
</evidence>
<evidence type="ECO:0000256" key="9">
    <source>
        <dbReference type="ARBA" id="ARBA00023224"/>
    </source>
</evidence>
<dbReference type="InterPro" id="IPR023311">
    <property type="entry name" value="Methusela_ecto_dom_2"/>
</dbReference>
<dbReference type="InterPro" id="IPR036272">
    <property type="entry name" value="Methuselah_N_sf"/>
</dbReference>
<dbReference type="PANTHER" id="PTHR24036:SF5">
    <property type="entry name" value="THROMBOMODULIN"/>
    <property type="match status" value="1"/>
</dbReference>
<gene>
    <name evidence="12" type="ORF">RN001_014511</name>
</gene>
<comment type="subcellular location">
    <subcellularLocation>
        <location evidence="1">Endomembrane system</location>
        <topology evidence="1">Multi-pass membrane protein</topology>
    </subcellularLocation>
</comment>
<dbReference type="Gene3D" id="2.170.180.11">
    <property type="entry name" value="Methuselah ectodomain, domain 2"/>
    <property type="match status" value="1"/>
</dbReference>
<feature type="domain" description="DM13" evidence="11">
    <location>
        <begin position="42"/>
        <end position="146"/>
    </location>
</feature>
<feature type="signal peptide" evidence="10">
    <location>
        <begin position="1"/>
        <end position="19"/>
    </location>
</feature>
<protein>
    <recommendedName>
        <fullName evidence="11">DM13 domain-containing protein</fullName>
    </recommendedName>
</protein>
<evidence type="ECO:0000256" key="4">
    <source>
        <dbReference type="ARBA" id="ARBA00022729"/>
    </source>
</evidence>
<keyword evidence="8" id="KW-0675">Receptor</keyword>
<dbReference type="SMART" id="SM00686">
    <property type="entry name" value="DM13"/>
    <property type="match status" value="2"/>
</dbReference>
<dbReference type="InterPro" id="IPR019545">
    <property type="entry name" value="DM13_domain"/>
</dbReference>
<dbReference type="GO" id="GO:0004930">
    <property type="term" value="F:G protein-coupled receptor activity"/>
    <property type="evidence" value="ECO:0007669"/>
    <property type="project" value="UniProtKB-KW"/>
</dbReference>
<evidence type="ECO:0000313" key="12">
    <source>
        <dbReference type="EMBL" id="KAK4872482.1"/>
    </source>
</evidence>
<dbReference type="AlphaFoldDB" id="A0AAN7PPG1"/>